<evidence type="ECO:0000256" key="2">
    <source>
        <dbReference type="ARBA" id="ARBA00022747"/>
    </source>
</evidence>
<keyword evidence="3" id="KW-0238">DNA-binding</keyword>
<dbReference type="RefSeq" id="WP_147001510.1">
    <property type="nucleotide sequence ID" value="NZ_CP042388.1"/>
</dbReference>
<protein>
    <submittedName>
        <fullName evidence="5">Restriction endonuclease subunit S</fullName>
    </submittedName>
</protein>
<keyword evidence="5" id="KW-0378">Hydrolase</keyword>
<dbReference type="PANTHER" id="PTHR30408">
    <property type="entry name" value="TYPE-1 RESTRICTION ENZYME ECOKI SPECIFICITY PROTEIN"/>
    <property type="match status" value="1"/>
</dbReference>
<accession>A0AAP9EDX1</accession>
<dbReference type="InterPro" id="IPR000055">
    <property type="entry name" value="Restrct_endonuc_typeI_TRD"/>
</dbReference>
<evidence type="ECO:0000259" key="4">
    <source>
        <dbReference type="Pfam" id="PF01420"/>
    </source>
</evidence>
<dbReference type="InterPro" id="IPR052021">
    <property type="entry name" value="Type-I_RS_S_subunit"/>
</dbReference>
<organism evidence="5 6">
    <name type="scientific">Leuconostoc lactis</name>
    <dbReference type="NCBI Taxonomy" id="1246"/>
    <lineage>
        <taxon>Bacteria</taxon>
        <taxon>Bacillati</taxon>
        <taxon>Bacillota</taxon>
        <taxon>Bacilli</taxon>
        <taxon>Lactobacillales</taxon>
        <taxon>Lactobacillaceae</taxon>
        <taxon>Leuconostoc</taxon>
    </lineage>
</organism>
<dbReference type="GO" id="GO:0009307">
    <property type="term" value="P:DNA restriction-modification system"/>
    <property type="evidence" value="ECO:0007669"/>
    <property type="project" value="UniProtKB-KW"/>
</dbReference>
<dbReference type="GeneID" id="66532346"/>
<dbReference type="GO" id="GO:0003677">
    <property type="term" value="F:DNA binding"/>
    <property type="evidence" value="ECO:0007669"/>
    <property type="project" value="UniProtKB-KW"/>
</dbReference>
<evidence type="ECO:0000313" key="5">
    <source>
        <dbReference type="EMBL" id="QEA44875.1"/>
    </source>
</evidence>
<comment type="similarity">
    <text evidence="1">Belongs to the type-I restriction system S methylase family.</text>
</comment>
<dbReference type="EMBL" id="CP042388">
    <property type="protein sequence ID" value="QEA44875.1"/>
    <property type="molecule type" value="Genomic_DNA"/>
</dbReference>
<dbReference type="CDD" id="cd17521">
    <property type="entry name" value="RMtype1_S_Sau13435ORF2165P_TRD2-CR2_like"/>
    <property type="match status" value="1"/>
</dbReference>
<proteinExistence type="inferred from homology"/>
<dbReference type="Gene3D" id="3.90.220.20">
    <property type="entry name" value="DNA methylase specificity domains"/>
    <property type="match status" value="2"/>
</dbReference>
<sequence length="401" mass="46414">MAKIDDSVKKKVPELRFAGFADDWEQRKLGELASNFEYGLNASAKEFDGIHKYIRITDIDDSSRKFNSDSITSPDIDLSSADNYKLKNGDLLFARTGASVGKSYLYTESDGLVYYAGFLIRARLKSEFDSNFVFQNTLTSDYKNFIKVTSQRSGQPGVNAQEYASFNIKTPCYDEQQKIGLFFKQLDDLITLHQRKLDLLKEQKKGYLQKMFPKNGEKVPELRFAGFADDWEERKLGEIFNYEQPTKYIVKSTEYDDTFNTPVLTAGKSFLLGYTDEITGIKNATVENPVVIFDDFTTSSHYVDFPFKIKSSAMKLLSLNDNSDNFYFMFNTLKNIKYVPQSHERHWISKFSEFEIYKPSQEEQQKIGSFFKQLDDTIALHQRKLDLLKEQKKGFLQKMFV</sequence>
<keyword evidence="5" id="KW-0540">Nuclease</keyword>
<evidence type="ECO:0000256" key="3">
    <source>
        <dbReference type="ARBA" id="ARBA00023125"/>
    </source>
</evidence>
<dbReference type="Pfam" id="PF01420">
    <property type="entry name" value="Methylase_S"/>
    <property type="match status" value="2"/>
</dbReference>
<feature type="domain" description="Type I restriction modification DNA specificity" evidence="4">
    <location>
        <begin position="22"/>
        <end position="201"/>
    </location>
</feature>
<feature type="domain" description="Type I restriction modification DNA specificity" evidence="4">
    <location>
        <begin position="229"/>
        <end position="389"/>
    </location>
</feature>
<keyword evidence="5" id="KW-0255">Endonuclease</keyword>
<dbReference type="PANTHER" id="PTHR30408:SF12">
    <property type="entry name" value="TYPE I RESTRICTION ENZYME MJAVIII SPECIFICITY SUBUNIT"/>
    <property type="match status" value="1"/>
</dbReference>
<dbReference type="AlphaFoldDB" id="A0AAP9EDX1"/>
<dbReference type="InterPro" id="IPR044946">
    <property type="entry name" value="Restrct_endonuc_typeI_TRD_sf"/>
</dbReference>
<gene>
    <name evidence="5" type="ORF">FGL83_09045</name>
</gene>
<name>A0AAP9EDX1_LEULA</name>
<dbReference type="Proteomes" id="UP000321298">
    <property type="component" value="Plasmid unnamed"/>
</dbReference>
<evidence type="ECO:0000313" key="6">
    <source>
        <dbReference type="Proteomes" id="UP000321298"/>
    </source>
</evidence>
<keyword evidence="6" id="KW-1185">Reference proteome</keyword>
<keyword evidence="5" id="KW-0614">Plasmid</keyword>
<dbReference type="CDD" id="cd17274">
    <property type="entry name" value="RMtype1_S_Eco540ANI-TRD1-CR1_like"/>
    <property type="match status" value="1"/>
</dbReference>
<geneLocation type="plasmid" evidence="5 6">
    <name>unnamed</name>
</geneLocation>
<evidence type="ECO:0000256" key="1">
    <source>
        <dbReference type="ARBA" id="ARBA00010923"/>
    </source>
</evidence>
<dbReference type="SUPFAM" id="SSF116734">
    <property type="entry name" value="DNA methylase specificity domain"/>
    <property type="match status" value="2"/>
</dbReference>
<reference evidence="5 6" key="1">
    <citation type="submission" date="2019-06" db="EMBL/GenBank/DDBJ databases">
        <title>Genome analyses of bacteria isolated from kimchi.</title>
        <authorList>
            <person name="Lee S."/>
            <person name="Ahn S."/>
            <person name="Roh S."/>
        </authorList>
    </citation>
    <scope>NUCLEOTIDE SEQUENCE [LARGE SCALE GENOMIC DNA]</scope>
    <source>
        <strain evidence="5 6">CBA3625</strain>
        <plasmid evidence="5 6">unnamed</plasmid>
    </source>
</reference>
<keyword evidence="2" id="KW-0680">Restriction system</keyword>
<dbReference type="Gene3D" id="1.10.287.1120">
    <property type="entry name" value="Bipartite methylase S protein"/>
    <property type="match status" value="1"/>
</dbReference>
<dbReference type="GO" id="GO:0004519">
    <property type="term" value="F:endonuclease activity"/>
    <property type="evidence" value="ECO:0007669"/>
    <property type="project" value="UniProtKB-KW"/>
</dbReference>